<accession>B0S358</accession>
<dbReference type="STRING" id="334413.FMG_1380"/>
<evidence type="ECO:0008006" key="8">
    <source>
        <dbReference type="Google" id="ProtNLM"/>
    </source>
</evidence>
<dbReference type="RefSeq" id="WP_012291040.1">
    <property type="nucleotide sequence ID" value="NC_010376.1"/>
</dbReference>
<dbReference type="eggNOG" id="COG2020">
    <property type="taxonomic scope" value="Bacteria"/>
</dbReference>
<evidence type="ECO:0000256" key="5">
    <source>
        <dbReference type="SAM" id="Phobius"/>
    </source>
</evidence>
<dbReference type="KEGG" id="fma:FMG_1380"/>
<dbReference type="AlphaFoldDB" id="B0S358"/>
<dbReference type="GO" id="GO:0012505">
    <property type="term" value="C:endomembrane system"/>
    <property type="evidence" value="ECO:0007669"/>
    <property type="project" value="UniProtKB-SubCell"/>
</dbReference>
<dbReference type="PANTHER" id="PTHR12714">
    <property type="entry name" value="PROTEIN-S ISOPRENYLCYSTEINE O-METHYLTRANSFERASE"/>
    <property type="match status" value="1"/>
</dbReference>
<protein>
    <recommendedName>
        <fullName evidence="8">Protein-S-isoprenylcysteine methyltransferase</fullName>
    </recommendedName>
</protein>
<dbReference type="PANTHER" id="PTHR12714:SF9">
    <property type="entry name" value="PROTEIN-S-ISOPRENYLCYSTEINE O-METHYLTRANSFERASE"/>
    <property type="match status" value="1"/>
</dbReference>
<feature type="transmembrane region" description="Helical" evidence="5">
    <location>
        <begin position="45"/>
        <end position="65"/>
    </location>
</feature>
<gene>
    <name evidence="6" type="ordered locus">FMG_1380</name>
</gene>
<feature type="transmembrane region" description="Helical" evidence="5">
    <location>
        <begin position="113"/>
        <end position="130"/>
    </location>
</feature>
<evidence type="ECO:0000256" key="4">
    <source>
        <dbReference type="ARBA" id="ARBA00023136"/>
    </source>
</evidence>
<dbReference type="Gene3D" id="1.20.120.1630">
    <property type="match status" value="1"/>
</dbReference>
<evidence type="ECO:0000256" key="3">
    <source>
        <dbReference type="ARBA" id="ARBA00022989"/>
    </source>
</evidence>
<evidence type="ECO:0000256" key="1">
    <source>
        <dbReference type="ARBA" id="ARBA00004127"/>
    </source>
</evidence>
<dbReference type="Pfam" id="PF04191">
    <property type="entry name" value="PEMT"/>
    <property type="match status" value="1"/>
</dbReference>
<evidence type="ECO:0000256" key="2">
    <source>
        <dbReference type="ARBA" id="ARBA00022692"/>
    </source>
</evidence>
<organism evidence="6 7">
    <name type="scientific">Finegoldia magna (strain ATCC 29328 / DSM 20472 / WAL 2508)</name>
    <name type="common">Peptostreptococcus magnus</name>
    <dbReference type="NCBI Taxonomy" id="334413"/>
    <lineage>
        <taxon>Bacteria</taxon>
        <taxon>Bacillati</taxon>
        <taxon>Bacillota</taxon>
        <taxon>Tissierellia</taxon>
        <taxon>Tissierellales</taxon>
        <taxon>Peptoniphilaceae</taxon>
        <taxon>Finegoldia</taxon>
    </lineage>
</organism>
<feature type="transmembrane region" description="Helical" evidence="5">
    <location>
        <begin position="12"/>
        <end position="33"/>
    </location>
</feature>
<dbReference type="EMBL" id="AP008971">
    <property type="protein sequence ID" value="BAG08798.1"/>
    <property type="molecule type" value="Genomic_DNA"/>
</dbReference>
<feature type="transmembrane region" description="Helical" evidence="5">
    <location>
        <begin position="86"/>
        <end position="107"/>
    </location>
</feature>
<sequence>MKSQEFKMPIFGVGPIYVITCLILTIAGIWLHLNGYIYQGNMIKGKIFFIIVGIFMILLGIYLWVQAVIVQKINKKVTEKKLITTGVYSIVRNPVYSAFTIIFTGILLFTANYILLILPFAFWAFLTILMKNTEEKWLKNEFGEEYKIYLKQVNRVIPRIRRK</sequence>
<evidence type="ECO:0000313" key="7">
    <source>
        <dbReference type="Proteomes" id="UP000001319"/>
    </source>
</evidence>
<dbReference type="GO" id="GO:0016740">
    <property type="term" value="F:transferase activity"/>
    <property type="evidence" value="ECO:0007669"/>
    <property type="project" value="UniProtKB-ARBA"/>
</dbReference>
<evidence type="ECO:0000313" key="6">
    <source>
        <dbReference type="EMBL" id="BAG08798.1"/>
    </source>
</evidence>
<keyword evidence="2 5" id="KW-0812">Transmembrane</keyword>
<proteinExistence type="predicted"/>
<keyword evidence="7" id="KW-1185">Reference proteome</keyword>
<reference evidence="6 7" key="1">
    <citation type="journal article" date="2008" name="DNA Res.">
        <title>Complete genome sequence of Finegoldia magna, an anaerobic opportunistic pathogen.</title>
        <authorList>
            <person name="Goto T."/>
            <person name="Yamashita A."/>
            <person name="Hirakawa H."/>
            <person name="Matsutani M."/>
            <person name="Todo K."/>
            <person name="Ohshima K."/>
            <person name="Toh H."/>
            <person name="Miyamoto K."/>
            <person name="Kuhara S."/>
            <person name="Hattori M."/>
            <person name="Shimizu T."/>
            <person name="Akimoto S."/>
        </authorList>
    </citation>
    <scope>NUCLEOTIDE SEQUENCE [LARGE SCALE GENOMIC DNA]</scope>
    <source>
        <strain evidence="7">ATCC 29328 / DSM 20472 / WAL 2508</strain>
    </source>
</reference>
<keyword evidence="4 5" id="KW-0472">Membrane</keyword>
<dbReference type="Proteomes" id="UP000001319">
    <property type="component" value="Chromosome"/>
</dbReference>
<dbReference type="HOGENOM" id="CLU_065200_4_3_9"/>
<name>B0S358_FINM2</name>
<keyword evidence="3 5" id="KW-1133">Transmembrane helix</keyword>
<comment type="subcellular location">
    <subcellularLocation>
        <location evidence="1">Endomembrane system</location>
        <topology evidence="1">Multi-pass membrane protein</topology>
    </subcellularLocation>
</comment>
<dbReference type="InterPro" id="IPR007318">
    <property type="entry name" value="Phopholipid_MeTrfase"/>
</dbReference>